<comment type="function">
    <text evidence="10">Participates in the translocation of lipoproteins from the inner membrane to the outer membrane. Only forms a complex with a lipoprotein if the residue after the N-terminal Cys is not an aspartate (The Asp acts as a targeting signal to indicate that the lipoprotein should stay in the inner membrane).</text>
</comment>
<reference evidence="11" key="1">
    <citation type="journal article" date="2014" name="Int. J. Syst. Evol. Microbiol.">
        <title>Complete genome sequence of Corynebacterium casei LMG S-19264T (=DSM 44701T), isolated from a smear-ripened cheese.</title>
        <authorList>
            <consortium name="US DOE Joint Genome Institute (JGI-PGF)"/>
            <person name="Walter F."/>
            <person name="Albersmeier A."/>
            <person name="Kalinowski J."/>
            <person name="Ruckert C."/>
        </authorList>
    </citation>
    <scope>NUCLEOTIDE SEQUENCE</scope>
    <source>
        <strain evidence="11">KCTC 23732</strain>
    </source>
</reference>
<keyword evidence="5 10" id="KW-0813">Transport</keyword>
<dbReference type="GO" id="GO:0030288">
    <property type="term" value="C:outer membrane-bounded periplasmic space"/>
    <property type="evidence" value="ECO:0007669"/>
    <property type="project" value="TreeGrafter"/>
</dbReference>
<keyword evidence="8 10" id="KW-0653">Protein transport</keyword>
<feature type="signal peptide" evidence="10">
    <location>
        <begin position="1"/>
        <end position="23"/>
    </location>
</feature>
<evidence type="ECO:0000256" key="2">
    <source>
        <dbReference type="ARBA" id="ARBA00007615"/>
    </source>
</evidence>
<name>A0A918JSW4_9BURK</name>
<dbReference type="InterPro" id="IPR004564">
    <property type="entry name" value="OM_lipoprot_carrier_LolA-like"/>
</dbReference>
<keyword evidence="7 10" id="KW-0574">Periplasm</keyword>
<evidence type="ECO:0000313" key="12">
    <source>
        <dbReference type="Proteomes" id="UP000608345"/>
    </source>
</evidence>
<dbReference type="NCBIfam" id="TIGR00547">
    <property type="entry name" value="lolA"/>
    <property type="match status" value="1"/>
</dbReference>
<dbReference type="Pfam" id="PF03548">
    <property type="entry name" value="LolA"/>
    <property type="match status" value="1"/>
</dbReference>
<evidence type="ECO:0000256" key="8">
    <source>
        <dbReference type="ARBA" id="ARBA00022927"/>
    </source>
</evidence>
<dbReference type="AlphaFoldDB" id="A0A918JSW4"/>
<evidence type="ECO:0000256" key="4">
    <source>
        <dbReference type="ARBA" id="ARBA00014035"/>
    </source>
</evidence>
<dbReference type="SUPFAM" id="SSF89392">
    <property type="entry name" value="Prokaryotic lipoproteins and lipoprotein localization factors"/>
    <property type="match status" value="1"/>
</dbReference>
<dbReference type="Gene3D" id="2.50.20.10">
    <property type="entry name" value="Lipoprotein localisation LolA/LolB/LppX"/>
    <property type="match status" value="1"/>
</dbReference>
<evidence type="ECO:0000256" key="9">
    <source>
        <dbReference type="ARBA" id="ARBA00023186"/>
    </source>
</evidence>
<dbReference type="PANTHER" id="PTHR35869:SF1">
    <property type="entry name" value="OUTER-MEMBRANE LIPOPROTEIN CARRIER PROTEIN"/>
    <property type="match status" value="1"/>
</dbReference>
<evidence type="ECO:0000256" key="1">
    <source>
        <dbReference type="ARBA" id="ARBA00004418"/>
    </source>
</evidence>
<feature type="chain" id="PRO_5038192804" description="Outer-membrane lipoprotein carrier protein" evidence="10">
    <location>
        <begin position="24"/>
        <end position="239"/>
    </location>
</feature>
<proteinExistence type="inferred from homology"/>
<protein>
    <recommendedName>
        <fullName evidence="4 10">Outer-membrane lipoprotein carrier protein</fullName>
    </recommendedName>
</protein>
<dbReference type="PROSITE" id="PS51257">
    <property type="entry name" value="PROKAR_LIPOPROTEIN"/>
    <property type="match status" value="1"/>
</dbReference>
<organism evidence="11 12">
    <name type="scientific">Advenella faeciporci</name>
    <dbReference type="NCBI Taxonomy" id="797535"/>
    <lineage>
        <taxon>Bacteria</taxon>
        <taxon>Pseudomonadati</taxon>
        <taxon>Pseudomonadota</taxon>
        <taxon>Betaproteobacteria</taxon>
        <taxon>Burkholderiales</taxon>
        <taxon>Alcaligenaceae</taxon>
    </lineage>
</organism>
<dbReference type="RefSeq" id="WP_189386008.1">
    <property type="nucleotide sequence ID" value="NZ_BAABFY010000042.1"/>
</dbReference>
<gene>
    <name evidence="10" type="primary">lolA</name>
    <name evidence="11" type="ORF">GCM10011450_26740</name>
</gene>
<dbReference type="PANTHER" id="PTHR35869">
    <property type="entry name" value="OUTER-MEMBRANE LIPOPROTEIN CARRIER PROTEIN"/>
    <property type="match status" value="1"/>
</dbReference>
<dbReference type="InterPro" id="IPR029046">
    <property type="entry name" value="LolA/LolB/LppX"/>
</dbReference>
<keyword evidence="12" id="KW-1185">Reference proteome</keyword>
<evidence type="ECO:0000256" key="10">
    <source>
        <dbReference type="HAMAP-Rule" id="MF_00240"/>
    </source>
</evidence>
<accession>A0A918JSW4</accession>
<comment type="caution">
    <text evidence="11">The sequence shown here is derived from an EMBL/GenBank/DDBJ whole genome shotgun (WGS) entry which is preliminary data.</text>
</comment>
<comment type="subunit">
    <text evidence="3 10">Monomer.</text>
</comment>
<dbReference type="CDD" id="cd16325">
    <property type="entry name" value="LolA"/>
    <property type="match status" value="1"/>
</dbReference>
<reference evidence="11" key="2">
    <citation type="submission" date="2020-09" db="EMBL/GenBank/DDBJ databases">
        <authorList>
            <person name="Sun Q."/>
            <person name="Kim S."/>
        </authorList>
    </citation>
    <scope>NUCLEOTIDE SEQUENCE</scope>
    <source>
        <strain evidence="11">KCTC 23732</strain>
    </source>
</reference>
<keyword evidence="6 10" id="KW-0732">Signal</keyword>
<dbReference type="Proteomes" id="UP000608345">
    <property type="component" value="Unassembled WGS sequence"/>
</dbReference>
<dbReference type="InterPro" id="IPR018323">
    <property type="entry name" value="OM_lipoprot_carrier_LolA_Pbac"/>
</dbReference>
<evidence type="ECO:0000313" key="11">
    <source>
        <dbReference type="EMBL" id="GGW95746.1"/>
    </source>
</evidence>
<keyword evidence="9 10" id="KW-0143">Chaperone</keyword>
<evidence type="ECO:0000256" key="7">
    <source>
        <dbReference type="ARBA" id="ARBA00022764"/>
    </source>
</evidence>
<evidence type="ECO:0000256" key="6">
    <source>
        <dbReference type="ARBA" id="ARBA00022729"/>
    </source>
</evidence>
<sequence precursor="true">MKKKALLATITLTLAACSWGVQAQSITVSPGFQLPDAGLNTDLRNLKFEEIPAVKNTVQTDASQQLKDFVRNVKSASGQFAQQTTGSGAQTGSFGFERPGKFYWNVATPYEQQVISDGKTVYQYDPDLMQVTQRPVNQAVGASPAAILFGSGSLDESFNVTVLPAQSGLVWLRATPKVPDAGLSHVDIAFANNLPAELVILDSFGQTTSIKMRNFKANAKIPASQFQFKAPAGVDTVRM</sequence>
<dbReference type="GO" id="GO:0044874">
    <property type="term" value="P:lipoprotein localization to outer membrane"/>
    <property type="evidence" value="ECO:0007669"/>
    <property type="project" value="UniProtKB-UniRule"/>
</dbReference>
<dbReference type="EMBL" id="BMYS01000027">
    <property type="protein sequence ID" value="GGW95746.1"/>
    <property type="molecule type" value="Genomic_DNA"/>
</dbReference>
<dbReference type="GO" id="GO:0042953">
    <property type="term" value="P:lipoprotein transport"/>
    <property type="evidence" value="ECO:0007669"/>
    <property type="project" value="InterPro"/>
</dbReference>
<evidence type="ECO:0000256" key="5">
    <source>
        <dbReference type="ARBA" id="ARBA00022448"/>
    </source>
</evidence>
<comment type="similarity">
    <text evidence="2 10">Belongs to the LolA family.</text>
</comment>
<evidence type="ECO:0000256" key="3">
    <source>
        <dbReference type="ARBA" id="ARBA00011245"/>
    </source>
</evidence>
<dbReference type="HAMAP" id="MF_00240">
    <property type="entry name" value="LolA"/>
    <property type="match status" value="1"/>
</dbReference>
<comment type="subcellular location">
    <subcellularLocation>
        <location evidence="1 10">Periplasm</location>
    </subcellularLocation>
</comment>